<proteinExistence type="inferred from homology"/>
<protein>
    <recommendedName>
        <fullName evidence="9">Bidirectional sugar transporter SWEET</fullName>
    </recommendedName>
</protein>
<evidence type="ECO:0000256" key="7">
    <source>
        <dbReference type="ARBA" id="ARBA00022989"/>
    </source>
</evidence>
<evidence type="ECO:0000256" key="10">
    <source>
        <dbReference type="SAM" id="MobiDB-lite"/>
    </source>
</evidence>
<comment type="subcellular location">
    <subcellularLocation>
        <location evidence="9">Cell membrane</location>
        <topology evidence="9">Multi-pass membrane protein</topology>
    </subcellularLocation>
    <subcellularLocation>
        <location evidence="1">Endomembrane system</location>
        <topology evidence="1">Multi-pass membrane protein</topology>
    </subcellularLocation>
</comment>
<dbReference type="GO" id="GO:0016020">
    <property type="term" value="C:membrane"/>
    <property type="evidence" value="ECO:0000318"/>
    <property type="project" value="GO_Central"/>
</dbReference>
<evidence type="ECO:0000256" key="1">
    <source>
        <dbReference type="ARBA" id="ARBA00004127"/>
    </source>
</evidence>
<sequence length="244" mass="27009">MGVADTIIGICGNIAALVLFLVPAKTFNTIRKKKSTLDFSGIPYVTTLLNCLLWVLYGLPVNKGNVLVMTINSSGIVIQTVYILLFLYYASSWAARRKILGIFVFDIVATAALGAGVILGVHSKATRITILGISCVVLNIGMYYAPLSVMWLVIKTKSNEYMPFLLSLMVLINSSFWTIYAFLLMDIYIIIPNTLGLAGGIFQMILYFCYRKPAQQVEGDTRSTSKADVEIGRMEQKQNSTRTF</sequence>
<comment type="similarity">
    <text evidence="2 9">Belongs to the SWEET sugar transporter family.</text>
</comment>
<dbReference type="InterPro" id="IPR047664">
    <property type="entry name" value="SWEET"/>
</dbReference>
<dbReference type="Gramene" id="EFJ29154">
    <property type="protein sequence ID" value="EFJ29154"/>
    <property type="gene ID" value="SELMODRAFT_92287"/>
</dbReference>
<dbReference type="InterPro" id="IPR004316">
    <property type="entry name" value="SWEET_rpt"/>
</dbReference>
<keyword evidence="3 9" id="KW-0813">Transport</keyword>
<gene>
    <name evidence="11" type="ORF">SELMODRAFT_92287</name>
</gene>
<dbReference type="Pfam" id="PF03083">
    <property type="entry name" value="MtN3_slv"/>
    <property type="match status" value="2"/>
</dbReference>
<keyword evidence="5 9" id="KW-0812">Transmembrane</keyword>
<dbReference type="eggNOG" id="KOG1623">
    <property type="taxonomic scope" value="Eukaryota"/>
</dbReference>
<dbReference type="GO" id="GO:0012505">
    <property type="term" value="C:endomembrane system"/>
    <property type="evidence" value="ECO:0007669"/>
    <property type="project" value="UniProtKB-SubCell"/>
</dbReference>
<evidence type="ECO:0000256" key="8">
    <source>
        <dbReference type="ARBA" id="ARBA00023136"/>
    </source>
</evidence>
<keyword evidence="8 9" id="KW-0472">Membrane</keyword>
<keyword evidence="4 9" id="KW-0762">Sugar transport</keyword>
<feature type="transmembrane region" description="Helical" evidence="9">
    <location>
        <begin position="36"/>
        <end position="57"/>
    </location>
</feature>
<evidence type="ECO:0000256" key="9">
    <source>
        <dbReference type="RuleBase" id="RU910715"/>
    </source>
</evidence>
<evidence type="ECO:0000256" key="6">
    <source>
        <dbReference type="ARBA" id="ARBA00022737"/>
    </source>
</evidence>
<organism evidence="12">
    <name type="scientific">Selaginella moellendorffii</name>
    <name type="common">Spikemoss</name>
    <dbReference type="NCBI Taxonomy" id="88036"/>
    <lineage>
        <taxon>Eukaryota</taxon>
        <taxon>Viridiplantae</taxon>
        <taxon>Streptophyta</taxon>
        <taxon>Embryophyta</taxon>
        <taxon>Tracheophyta</taxon>
        <taxon>Lycopodiopsida</taxon>
        <taxon>Selaginellales</taxon>
        <taxon>Selaginellaceae</taxon>
        <taxon>Selaginella</taxon>
    </lineage>
</organism>
<dbReference type="GO" id="GO:0005886">
    <property type="term" value="C:plasma membrane"/>
    <property type="evidence" value="ECO:0007669"/>
    <property type="project" value="UniProtKB-SubCell"/>
</dbReference>
<feature type="transmembrane region" description="Helical" evidence="9">
    <location>
        <begin position="128"/>
        <end position="154"/>
    </location>
</feature>
<feature type="transmembrane region" description="Helical" evidence="9">
    <location>
        <begin position="189"/>
        <end position="210"/>
    </location>
</feature>
<dbReference type="FunFam" id="1.20.1280.290:FF:000001">
    <property type="entry name" value="Bidirectional sugar transporter SWEET"/>
    <property type="match status" value="1"/>
</dbReference>
<feature type="transmembrane region" description="Helical" evidence="9">
    <location>
        <begin position="102"/>
        <end position="122"/>
    </location>
</feature>
<dbReference type="EMBL" id="GL377578">
    <property type="protein sequence ID" value="EFJ29154.1"/>
    <property type="molecule type" value="Genomic_DNA"/>
</dbReference>
<evidence type="ECO:0000313" key="11">
    <source>
        <dbReference type="EMBL" id="EFJ29154.1"/>
    </source>
</evidence>
<evidence type="ECO:0000256" key="5">
    <source>
        <dbReference type="ARBA" id="ARBA00022692"/>
    </source>
</evidence>
<name>D8RFP3_SELML</name>
<evidence type="ECO:0000256" key="3">
    <source>
        <dbReference type="ARBA" id="ARBA00022448"/>
    </source>
</evidence>
<keyword evidence="6" id="KW-0677">Repeat</keyword>
<keyword evidence="12" id="KW-1185">Reference proteome</keyword>
<feature type="transmembrane region" description="Helical" evidence="9">
    <location>
        <begin position="69"/>
        <end position="90"/>
    </location>
</feature>
<evidence type="ECO:0000313" key="12">
    <source>
        <dbReference type="Proteomes" id="UP000001514"/>
    </source>
</evidence>
<dbReference type="PANTHER" id="PTHR10791:SF240">
    <property type="entry name" value="BIDIRECTIONAL SUGAR TRANSPORTER SWEET"/>
    <property type="match status" value="1"/>
</dbReference>
<dbReference type="OMA" id="DVYEMSP"/>
<dbReference type="AlphaFoldDB" id="D8RFP3"/>
<evidence type="ECO:0000256" key="4">
    <source>
        <dbReference type="ARBA" id="ARBA00022597"/>
    </source>
</evidence>
<dbReference type="InParanoid" id="D8RFP3"/>
<dbReference type="KEGG" id="smo:SELMODRAFT_92287"/>
<dbReference type="GO" id="GO:0008643">
    <property type="term" value="P:carbohydrate transport"/>
    <property type="evidence" value="ECO:0000318"/>
    <property type="project" value="GO_Central"/>
</dbReference>
<feature type="region of interest" description="Disordered" evidence="10">
    <location>
        <begin position="221"/>
        <end position="244"/>
    </location>
</feature>
<reference evidence="11 12" key="1">
    <citation type="journal article" date="2011" name="Science">
        <title>The Selaginella genome identifies genetic changes associated with the evolution of vascular plants.</title>
        <authorList>
            <person name="Banks J.A."/>
            <person name="Nishiyama T."/>
            <person name="Hasebe M."/>
            <person name="Bowman J.L."/>
            <person name="Gribskov M."/>
            <person name="dePamphilis C."/>
            <person name="Albert V.A."/>
            <person name="Aono N."/>
            <person name="Aoyama T."/>
            <person name="Ambrose B.A."/>
            <person name="Ashton N.W."/>
            <person name="Axtell M.J."/>
            <person name="Barker E."/>
            <person name="Barker M.S."/>
            <person name="Bennetzen J.L."/>
            <person name="Bonawitz N.D."/>
            <person name="Chapple C."/>
            <person name="Cheng C."/>
            <person name="Correa L.G."/>
            <person name="Dacre M."/>
            <person name="DeBarry J."/>
            <person name="Dreyer I."/>
            <person name="Elias M."/>
            <person name="Engstrom E.M."/>
            <person name="Estelle M."/>
            <person name="Feng L."/>
            <person name="Finet C."/>
            <person name="Floyd S.K."/>
            <person name="Frommer W.B."/>
            <person name="Fujita T."/>
            <person name="Gramzow L."/>
            <person name="Gutensohn M."/>
            <person name="Harholt J."/>
            <person name="Hattori M."/>
            <person name="Heyl A."/>
            <person name="Hirai T."/>
            <person name="Hiwatashi Y."/>
            <person name="Ishikawa M."/>
            <person name="Iwata M."/>
            <person name="Karol K.G."/>
            <person name="Koehler B."/>
            <person name="Kolukisaoglu U."/>
            <person name="Kubo M."/>
            <person name="Kurata T."/>
            <person name="Lalonde S."/>
            <person name="Li K."/>
            <person name="Li Y."/>
            <person name="Litt A."/>
            <person name="Lyons E."/>
            <person name="Manning G."/>
            <person name="Maruyama T."/>
            <person name="Michael T.P."/>
            <person name="Mikami K."/>
            <person name="Miyazaki S."/>
            <person name="Morinaga S."/>
            <person name="Murata T."/>
            <person name="Mueller-Roeber B."/>
            <person name="Nelson D.R."/>
            <person name="Obara M."/>
            <person name="Oguri Y."/>
            <person name="Olmstead R.G."/>
            <person name="Onodera N."/>
            <person name="Petersen B.L."/>
            <person name="Pils B."/>
            <person name="Prigge M."/>
            <person name="Rensing S.A."/>
            <person name="Riano-Pachon D.M."/>
            <person name="Roberts A.W."/>
            <person name="Sato Y."/>
            <person name="Scheller H.V."/>
            <person name="Schulz B."/>
            <person name="Schulz C."/>
            <person name="Shakirov E.V."/>
            <person name="Shibagaki N."/>
            <person name="Shinohara N."/>
            <person name="Shippen D.E."/>
            <person name="Soerensen I."/>
            <person name="Sotooka R."/>
            <person name="Sugimoto N."/>
            <person name="Sugita M."/>
            <person name="Sumikawa N."/>
            <person name="Tanurdzic M."/>
            <person name="Theissen G."/>
            <person name="Ulvskov P."/>
            <person name="Wakazuki S."/>
            <person name="Weng J.K."/>
            <person name="Willats W.W."/>
            <person name="Wipf D."/>
            <person name="Wolf P.G."/>
            <person name="Yang L."/>
            <person name="Zimmer A.D."/>
            <person name="Zhu Q."/>
            <person name="Mitros T."/>
            <person name="Hellsten U."/>
            <person name="Loque D."/>
            <person name="Otillar R."/>
            <person name="Salamov A."/>
            <person name="Schmutz J."/>
            <person name="Shapiro H."/>
            <person name="Lindquist E."/>
            <person name="Lucas S."/>
            <person name="Rokhsar D."/>
            <person name="Grigoriev I.V."/>
        </authorList>
    </citation>
    <scope>NUCLEOTIDE SEQUENCE [LARGE SCALE GENOMIC DNA]</scope>
</reference>
<dbReference type="Proteomes" id="UP000001514">
    <property type="component" value="Unassembled WGS sequence"/>
</dbReference>
<accession>D8RFP3</accession>
<evidence type="ECO:0000256" key="2">
    <source>
        <dbReference type="ARBA" id="ARBA00007809"/>
    </source>
</evidence>
<comment type="function">
    <text evidence="9">Mediates both low-affinity uptake and efflux of sugar across the membrane.</text>
</comment>
<feature type="transmembrane region" description="Helical" evidence="9">
    <location>
        <begin position="161"/>
        <end position="183"/>
    </location>
</feature>
<keyword evidence="7 9" id="KW-1133">Transmembrane helix</keyword>
<feature type="transmembrane region" description="Helical" evidence="9">
    <location>
        <begin position="6"/>
        <end position="24"/>
    </location>
</feature>
<dbReference type="Gene3D" id="1.20.1280.290">
    <property type="match status" value="2"/>
</dbReference>
<dbReference type="PANTHER" id="PTHR10791">
    <property type="entry name" value="RAG1-ACTIVATING PROTEIN 1"/>
    <property type="match status" value="1"/>
</dbReference>
<dbReference type="HOGENOM" id="CLU_048643_1_0_1"/>
<dbReference type="FunFam" id="1.20.1280.290:FF:000002">
    <property type="entry name" value="Bidirectional sugar transporter SWEET"/>
    <property type="match status" value="1"/>
</dbReference>
<feature type="compositionally biased region" description="Basic and acidic residues" evidence="10">
    <location>
        <begin position="221"/>
        <end position="236"/>
    </location>
</feature>
<dbReference type="GO" id="GO:0051119">
    <property type="term" value="F:sugar transmembrane transporter activity"/>
    <property type="evidence" value="ECO:0000318"/>
    <property type="project" value="GO_Central"/>
</dbReference>